<sequence length="100" mass="11079">MRRHPQGAQGHQHVGATHSIDRGGSPEAFSISSVRFLAMFLLLAVFVSLLVLYGSVGRTFLLLKSRATPFLGRPSFDMCSSVWLLPALRSNLDKPWFHAL</sequence>
<reference evidence="3" key="1">
    <citation type="submission" date="2020-10" db="EMBL/GenBank/DDBJ databases">
        <authorList>
            <person name="Kikuchi T."/>
        </authorList>
    </citation>
    <scope>NUCLEOTIDE SEQUENCE</scope>
    <source>
        <strain evidence="3">NKZ352</strain>
    </source>
</reference>
<comment type="caution">
    <text evidence="3">The sequence shown here is derived from an EMBL/GenBank/DDBJ whole genome shotgun (WGS) entry which is preliminary data.</text>
</comment>
<dbReference type="EMBL" id="CAJGYM010000010">
    <property type="protein sequence ID" value="CAD6189229.1"/>
    <property type="molecule type" value="Genomic_DNA"/>
</dbReference>
<proteinExistence type="predicted"/>
<evidence type="ECO:0000313" key="4">
    <source>
        <dbReference type="Proteomes" id="UP000835052"/>
    </source>
</evidence>
<name>A0A8S1H0C9_9PELO</name>
<keyword evidence="4" id="KW-1185">Reference proteome</keyword>
<protein>
    <submittedName>
        <fullName evidence="3">Uncharacterized protein</fullName>
    </submittedName>
</protein>
<feature type="transmembrane region" description="Helical" evidence="2">
    <location>
        <begin position="36"/>
        <end position="56"/>
    </location>
</feature>
<evidence type="ECO:0000256" key="2">
    <source>
        <dbReference type="SAM" id="Phobius"/>
    </source>
</evidence>
<evidence type="ECO:0000256" key="1">
    <source>
        <dbReference type="SAM" id="MobiDB-lite"/>
    </source>
</evidence>
<organism evidence="3 4">
    <name type="scientific">Caenorhabditis auriculariae</name>
    <dbReference type="NCBI Taxonomy" id="2777116"/>
    <lineage>
        <taxon>Eukaryota</taxon>
        <taxon>Metazoa</taxon>
        <taxon>Ecdysozoa</taxon>
        <taxon>Nematoda</taxon>
        <taxon>Chromadorea</taxon>
        <taxon>Rhabditida</taxon>
        <taxon>Rhabditina</taxon>
        <taxon>Rhabditomorpha</taxon>
        <taxon>Rhabditoidea</taxon>
        <taxon>Rhabditidae</taxon>
        <taxon>Peloderinae</taxon>
        <taxon>Caenorhabditis</taxon>
    </lineage>
</organism>
<dbReference type="Proteomes" id="UP000835052">
    <property type="component" value="Unassembled WGS sequence"/>
</dbReference>
<gene>
    <name evidence="3" type="ORF">CAUJ_LOCUS5148</name>
</gene>
<evidence type="ECO:0000313" key="3">
    <source>
        <dbReference type="EMBL" id="CAD6189229.1"/>
    </source>
</evidence>
<keyword evidence="2" id="KW-1133">Transmembrane helix</keyword>
<keyword evidence="2" id="KW-0812">Transmembrane</keyword>
<dbReference type="AlphaFoldDB" id="A0A8S1H0C9"/>
<accession>A0A8S1H0C9</accession>
<keyword evidence="2" id="KW-0472">Membrane</keyword>
<feature type="region of interest" description="Disordered" evidence="1">
    <location>
        <begin position="1"/>
        <end position="24"/>
    </location>
</feature>